<evidence type="ECO:0000256" key="3">
    <source>
        <dbReference type="ARBA" id="ARBA00023163"/>
    </source>
</evidence>
<dbReference type="AlphaFoldDB" id="A0A504JJI8"/>
<dbReference type="InterPro" id="IPR036388">
    <property type="entry name" value="WH-like_DNA-bd_sf"/>
</dbReference>
<dbReference type="SUPFAM" id="SSF46894">
    <property type="entry name" value="C-terminal effector domain of the bipartite response regulators"/>
    <property type="match status" value="1"/>
</dbReference>
<evidence type="ECO:0000313" key="7">
    <source>
        <dbReference type="EMBL" id="TPN86700.1"/>
    </source>
</evidence>
<name>A0A504JJI8_9FLAO</name>
<dbReference type="Pfam" id="PF00196">
    <property type="entry name" value="GerE"/>
    <property type="match status" value="1"/>
</dbReference>
<evidence type="ECO:0000256" key="2">
    <source>
        <dbReference type="ARBA" id="ARBA00023125"/>
    </source>
</evidence>
<dbReference type="CDD" id="cd06170">
    <property type="entry name" value="LuxR_C_like"/>
    <property type="match status" value="1"/>
</dbReference>
<dbReference type="GO" id="GO:0006355">
    <property type="term" value="P:regulation of DNA-templated transcription"/>
    <property type="evidence" value="ECO:0007669"/>
    <property type="project" value="InterPro"/>
</dbReference>
<sequence length="352" mass="40928">MRIYFIIILITFTICNTGVAQYNFSGFVHQEHTSVEVYLSLIEDYRQLSGVYPEQIIQKTVCDSTGYFSFSGDNLPVDNRIYKIHIENCSNQEQKLVHFDGFCPDSKEILFIAHNKDSISLPFSFDTEVFCKVVSSNEKSDAFIKVDSIVEEMRFAFTTYRSETNRKLNSQKWFSTLQKYAQETQEPLVGLYVYAFVSNKSNRLHSFYLKDLKNNSFYQEVLAQLKTVYPNSPYTTQYESELASDTFIALPKQPNRASYWIWVLVGLLIISLTFNMYQYSKSKNKKVLNAIENQLTQQEEKVLQLILNNKTNKEIASSMFVSVSTVKTHINNLYKKLKVSSRDEVKSLYIKR</sequence>
<dbReference type="PANTHER" id="PTHR44688:SF16">
    <property type="entry name" value="DNA-BINDING TRANSCRIPTIONAL ACTIVATOR DEVR_DOSR"/>
    <property type="match status" value="1"/>
</dbReference>
<evidence type="ECO:0000313" key="8">
    <source>
        <dbReference type="Proteomes" id="UP000315540"/>
    </source>
</evidence>
<dbReference type="PRINTS" id="PR00038">
    <property type="entry name" value="HTHLUXR"/>
</dbReference>
<dbReference type="InterPro" id="IPR000792">
    <property type="entry name" value="Tscrpt_reg_LuxR_C"/>
</dbReference>
<keyword evidence="5" id="KW-0472">Membrane</keyword>
<keyword evidence="8" id="KW-1185">Reference proteome</keyword>
<evidence type="ECO:0000256" key="4">
    <source>
        <dbReference type="SAM" id="Coils"/>
    </source>
</evidence>
<dbReference type="Gene3D" id="1.10.10.10">
    <property type="entry name" value="Winged helix-like DNA-binding domain superfamily/Winged helix DNA-binding domain"/>
    <property type="match status" value="1"/>
</dbReference>
<keyword evidence="5" id="KW-1133">Transmembrane helix</keyword>
<gene>
    <name evidence="7" type="ORF">FHK87_03625</name>
</gene>
<dbReference type="RefSeq" id="WP_140589910.1">
    <property type="nucleotide sequence ID" value="NZ_VFWZ01000002.1"/>
</dbReference>
<keyword evidence="3" id="KW-0804">Transcription</keyword>
<proteinExistence type="predicted"/>
<accession>A0A504JJI8</accession>
<dbReference type="InterPro" id="IPR016032">
    <property type="entry name" value="Sig_transdc_resp-reg_C-effctor"/>
</dbReference>
<dbReference type="SMART" id="SM00421">
    <property type="entry name" value="HTH_LUXR"/>
    <property type="match status" value="1"/>
</dbReference>
<dbReference type="GO" id="GO:0003677">
    <property type="term" value="F:DNA binding"/>
    <property type="evidence" value="ECO:0007669"/>
    <property type="project" value="UniProtKB-KW"/>
</dbReference>
<evidence type="ECO:0000256" key="1">
    <source>
        <dbReference type="ARBA" id="ARBA00023015"/>
    </source>
</evidence>
<dbReference type="PROSITE" id="PS50043">
    <property type="entry name" value="HTH_LUXR_2"/>
    <property type="match status" value="1"/>
</dbReference>
<evidence type="ECO:0000256" key="5">
    <source>
        <dbReference type="SAM" id="Phobius"/>
    </source>
</evidence>
<feature type="domain" description="HTH luxR-type" evidence="6">
    <location>
        <begin position="288"/>
        <end position="352"/>
    </location>
</feature>
<organism evidence="7 8">
    <name type="scientific">Aquimarina algicola</name>
    <dbReference type="NCBI Taxonomy" id="2589995"/>
    <lineage>
        <taxon>Bacteria</taxon>
        <taxon>Pseudomonadati</taxon>
        <taxon>Bacteroidota</taxon>
        <taxon>Flavobacteriia</taxon>
        <taxon>Flavobacteriales</taxon>
        <taxon>Flavobacteriaceae</taxon>
        <taxon>Aquimarina</taxon>
    </lineage>
</organism>
<feature type="coiled-coil region" evidence="4">
    <location>
        <begin position="281"/>
        <end position="308"/>
    </location>
</feature>
<protein>
    <submittedName>
        <fullName evidence="7">Helix-turn-helix transcriptional regulator</fullName>
    </submittedName>
</protein>
<keyword evidence="4" id="KW-0175">Coiled coil</keyword>
<dbReference type="OrthoDB" id="9807565at2"/>
<dbReference type="EMBL" id="VFWZ01000002">
    <property type="protein sequence ID" value="TPN86700.1"/>
    <property type="molecule type" value="Genomic_DNA"/>
</dbReference>
<keyword evidence="2" id="KW-0238">DNA-binding</keyword>
<feature type="transmembrane region" description="Helical" evidence="5">
    <location>
        <begin position="259"/>
        <end position="277"/>
    </location>
</feature>
<reference evidence="7 8" key="1">
    <citation type="submission" date="2019-06" db="EMBL/GenBank/DDBJ databases">
        <authorList>
            <person name="Meng X."/>
        </authorList>
    </citation>
    <scope>NUCLEOTIDE SEQUENCE [LARGE SCALE GENOMIC DNA]</scope>
    <source>
        <strain evidence="7 8">M625</strain>
    </source>
</reference>
<dbReference type="PANTHER" id="PTHR44688">
    <property type="entry name" value="DNA-BINDING TRANSCRIPTIONAL ACTIVATOR DEVR_DOSR"/>
    <property type="match status" value="1"/>
</dbReference>
<comment type="caution">
    <text evidence="7">The sequence shown here is derived from an EMBL/GenBank/DDBJ whole genome shotgun (WGS) entry which is preliminary data.</text>
</comment>
<keyword evidence="1" id="KW-0805">Transcription regulation</keyword>
<keyword evidence="5" id="KW-0812">Transmembrane</keyword>
<dbReference type="Proteomes" id="UP000315540">
    <property type="component" value="Unassembled WGS sequence"/>
</dbReference>
<evidence type="ECO:0000259" key="6">
    <source>
        <dbReference type="PROSITE" id="PS50043"/>
    </source>
</evidence>